<gene>
    <name evidence="1" type="ORF">ACOC_LOCUS11997</name>
</gene>
<reference evidence="3" key="1">
    <citation type="submission" date="2017-02" db="UniProtKB">
        <authorList>
            <consortium name="WormBaseParasite"/>
        </authorList>
    </citation>
    <scope>IDENTIFICATION</scope>
</reference>
<accession>A0A0R3PZK1</accession>
<dbReference type="PANTHER" id="PTHR42921">
    <property type="entry name" value="ACETOACETYL-COA SYNTHETASE"/>
    <property type="match status" value="1"/>
</dbReference>
<name>A0A0R3PZK1_ANGCS</name>
<evidence type="ECO:0000313" key="3">
    <source>
        <dbReference type="WBParaSite" id="ACOC_0001199601-mRNA-1"/>
    </source>
</evidence>
<dbReference type="AlphaFoldDB" id="A0A0R3PZK1"/>
<evidence type="ECO:0000313" key="1">
    <source>
        <dbReference type="EMBL" id="VDM63582.1"/>
    </source>
</evidence>
<dbReference type="Proteomes" id="UP000267027">
    <property type="component" value="Unassembled WGS sequence"/>
</dbReference>
<organism evidence="3">
    <name type="scientific">Angiostrongylus costaricensis</name>
    <name type="common">Nematode worm</name>
    <dbReference type="NCBI Taxonomy" id="334426"/>
    <lineage>
        <taxon>Eukaryota</taxon>
        <taxon>Metazoa</taxon>
        <taxon>Ecdysozoa</taxon>
        <taxon>Nematoda</taxon>
        <taxon>Chromadorea</taxon>
        <taxon>Rhabditida</taxon>
        <taxon>Rhabditina</taxon>
        <taxon>Rhabditomorpha</taxon>
        <taxon>Strongyloidea</taxon>
        <taxon>Metastrongylidae</taxon>
        <taxon>Angiostrongylus</taxon>
    </lineage>
</organism>
<dbReference type="GO" id="GO:0030729">
    <property type="term" value="F:acetoacetate-CoA ligase activity"/>
    <property type="evidence" value="ECO:0007669"/>
    <property type="project" value="TreeGrafter"/>
</dbReference>
<dbReference type="SUPFAM" id="SSF56801">
    <property type="entry name" value="Acetyl-CoA synthetase-like"/>
    <property type="match status" value="1"/>
</dbReference>
<dbReference type="PANTHER" id="PTHR42921:SF1">
    <property type="entry name" value="ACETOACETYL-COA SYNTHETASE"/>
    <property type="match status" value="1"/>
</dbReference>
<dbReference type="STRING" id="334426.A0A0R3PZK1"/>
<dbReference type="WBParaSite" id="ACOC_0001199601-mRNA-1">
    <property type="protein sequence ID" value="ACOC_0001199601-mRNA-1"/>
    <property type="gene ID" value="ACOC_0001199601"/>
</dbReference>
<dbReference type="OrthoDB" id="10253869at2759"/>
<dbReference type="EMBL" id="UYYA01004858">
    <property type="protein sequence ID" value="VDM63582.1"/>
    <property type="molecule type" value="Genomic_DNA"/>
</dbReference>
<keyword evidence="2" id="KW-1185">Reference proteome</keyword>
<evidence type="ECO:0000313" key="2">
    <source>
        <dbReference type="Proteomes" id="UP000267027"/>
    </source>
</evidence>
<proteinExistence type="predicted"/>
<reference evidence="1 2" key="2">
    <citation type="submission" date="2018-11" db="EMBL/GenBank/DDBJ databases">
        <authorList>
            <consortium name="Pathogen Informatics"/>
        </authorList>
    </citation>
    <scope>NUCLEOTIDE SEQUENCE [LARGE SCALE GENOMIC DNA]</scope>
    <source>
        <strain evidence="1 2">Costa Rica</strain>
    </source>
</reference>
<protein>
    <submittedName>
        <fullName evidence="3">TAXi_C domain-containing protein</fullName>
    </submittedName>
</protein>
<sequence length="132" mass="14494">MTVHVVEASASFTAYAFYFQLDCSYADDIAFRFEGVWAHGDFCQINASTGGVVMLGRSDATLNRGGVRIGTAEIYSIVETFTEISDSIAAGQFVLVNSFYLDNVCMVYSIAGFILSYSAQFGSYNVLFNQYD</sequence>